<keyword evidence="3" id="KW-1185">Reference proteome</keyword>
<evidence type="ECO:0000256" key="1">
    <source>
        <dbReference type="SAM" id="Coils"/>
    </source>
</evidence>
<evidence type="ECO:0000313" key="2">
    <source>
        <dbReference type="EMBL" id="CAI4031333.1"/>
    </source>
</evidence>
<feature type="coiled-coil region" evidence="1">
    <location>
        <begin position="23"/>
        <end position="55"/>
    </location>
</feature>
<dbReference type="RefSeq" id="WP_289268262.1">
    <property type="nucleotide sequence ID" value="NZ_OX365700.1"/>
</dbReference>
<evidence type="ECO:0000313" key="3">
    <source>
        <dbReference type="Proteomes" id="UP001179121"/>
    </source>
</evidence>
<organism evidence="2 3">
    <name type="scientific">Nitrospira tepida</name>
    <dbReference type="NCBI Taxonomy" id="2973512"/>
    <lineage>
        <taxon>Bacteria</taxon>
        <taxon>Pseudomonadati</taxon>
        <taxon>Nitrospirota</taxon>
        <taxon>Nitrospiria</taxon>
        <taxon>Nitrospirales</taxon>
        <taxon>Nitrospiraceae</taxon>
        <taxon>Nitrospira</taxon>
    </lineage>
</organism>
<dbReference type="AlphaFoldDB" id="A0AA86MYE5"/>
<sequence length="107" mass="12317">MGLLQRLKLDLKAGWATLRQGTAEAANRAMEESELLKLRLELRKIQDQLDQVHEDIGERTVRLTEQGSTLDAIKTDREITAWIEEVRKLRDQGARIEADMDSIRSME</sequence>
<reference evidence="2" key="1">
    <citation type="submission" date="2022-10" db="EMBL/GenBank/DDBJ databases">
        <authorList>
            <person name="Koch H."/>
        </authorList>
    </citation>
    <scope>NUCLEOTIDE SEQUENCE</scope>
    <source>
        <strain evidence="2">DNF</strain>
    </source>
</reference>
<dbReference type="KEGG" id="nti:DNFV4_01757"/>
<keyword evidence="1" id="KW-0175">Coiled coil</keyword>
<protein>
    <submittedName>
        <fullName evidence="2">Uncharacterized protein</fullName>
    </submittedName>
</protein>
<accession>A0AA86MYE5</accession>
<gene>
    <name evidence="2" type="ORF">DNFV4_01757</name>
</gene>
<dbReference type="Proteomes" id="UP001179121">
    <property type="component" value="Chromosome"/>
</dbReference>
<proteinExistence type="predicted"/>
<dbReference type="EMBL" id="OX365700">
    <property type="protein sequence ID" value="CAI4031333.1"/>
    <property type="molecule type" value="Genomic_DNA"/>
</dbReference>
<name>A0AA86MYE5_9BACT</name>